<dbReference type="AlphaFoldDB" id="A0A1I2FUX1"/>
<dbReference type="Pfam" id="PF01784">
    <property type="entry name" value="DUF34_NIF3"/>
    <property type="match status" value="1"/>
</dbReference>
<evidence type="ECO:0000256" key="6">
    <source>
        <dbReference type="PIRSR" id="PIRSR602678-1"/>
    </source>
</evidence>
<accession>A0A1I2FUX1</accession>
<dbReference type="PIRSF" id="PIRSF037489">
    <property type="entry name" value="UCP037489_NIF3_YqfO"/>
    <property type="match status" value="1"/>
</dbReference>
<dbReference type="SUPFAM" id="SSF102705">
    <property type="entry name" value="NIF3 (NGG1p interacting factor 3)-like"/>
    <property type="match status" value="1"/>
</dbReference>
<evidence type="ECO:0000313" key="7">
    <source>
        <dbReference type="EMBL" id="SFF08470.1"/>
    </source>
</evidence>
<feature type="binding site" evidence="6">
    <location>
        <position position="344"/>
    </location>
    <ligand>
        <name>a divalent metal cation</name>
        <dbReference type="ChEBI" id="CHEBI:60240"/>
        <label>1</label>
    </ligand>
</feature>
<dbReference type="NCBIfam" id="TIGR00486">
    <property type="entry name" value="YbgI_SA1388"/>
    <property type="match status" value="1"/>
</dbReference>
<dbReference type="GO" id="GO:0005737">
    <property type="term" value="C:cytoplasm"/>
    <property type="evidence" value="ECO:0007669"/>
    <property type="project" value="TreeGrafter"/>
</dbReference>
<proteinExistence type="inferred from homology"/>
<protein>
    <recommendedName>
        <fullName evidence="3 5">GTP cyclohydrolase 1 type 2 homolog</fullName>
    </recommendedName>
</protein>
<evidence type="ECO:0000256" key="1">
    <source>
        <dbReference type="ARBA" id="ARBA00006964"/>
    </source>
</evidence>
<dbReference type="InterPro" id="IPR002678">
    <property type="entry name" value="DUF34/NIF3"/>
</dbReference>
<dbReference type="FunFam" id="3.40.1390.30:FF:000001">
    <property type="entry name" value="GTP cyclohydrolase 1 type 2"/>
    <property type="match status" value="1"/>
</dbReference>
<dbReference type="PANTHER" id="PTHR13799:SF14">
    <property type="entry name" value="GTP CYCLOHYDROLASE 1 TYPE 2 HOMOLOG"/>
    <property type="match status" value="1"/>
</dbReference>
<organism evidence="7 8">
    <name type="scientific">Flavimobilis marinus</name>
    <dbReference type="NCBI Taxonomy" id="285351"/>
    <lineage>
        <taxon>Bacteria</taxon>
        <taxon>Bacillati</taxon>
        <taxon>Actinomycetota</taxon>
        <taxon>Actinomycetes</taxon>
        <taxon>Micrococcales</taxon>
        <taxon>Jonesiaceae</taxon>
        <taxon>Flavimobilis</taxon>
    </lineage>
</organism>
<dbReference type="GO" id="GO:0046872">
    <property type="term" value="F:metal ion binding"/>
    <property type="evidence" value="ECO:0007669"/>
    <property type="project" value="UniProtKB-UniRule"/>
</dbReference>
<feature type="binding site" evidence="6">
    <location>
        <position position="67"/>
    </location>
    <ligand>
        <name>a divalent metal cation</name>
        <dbReference type="ChEBI" id="CHEBI:60240"/>
        <label>1</label>
    </ligand>
</feature>
<dbReference type="Gene3D" id="3.40.1390.30">
    <property type="entry name" value="NIF3 (NGG1p interacting factor 3)-like"/>
    <property type="match status" value="1"/>
</dbReference>
<dbReference type="PANTHER" id="PTHR13799">
    <property type="entry name" value="NGG1 INTERACTING FACTOR 3"/>
    <property type="match status" value="1"/>
</dbReference>
<dbReference type="Gene3D" id="3.30.70.120">
    <property type="match status" value="1"/>
</dbReference>
<evidence type="ECO:0000256" key="2">
    <source>
        <dbReference type="ARBA" id="ARBA00011643"/>
    </source>
</evidence>
<keyword evidence="4 5" id="KW-0479">Metal-binding</keyword>
<sequence>MSLTLAQVVELLDARYPQHTAESWDAVGLVVGDPEANVNRVHFAVDPVAAVVDEALARGADLLVTHHPLLLDAVHGVPVTDPRGALVHRLIRGGCALYVAHTNADAALGGVAQALADVVGLVDAEPLLPGAGQALDKHVVFVPTPDARAVLDAMADAGAGTLGEYERCAWTTTGTGTFVPGAGANPTIGASGRREEVDETRVEVVAPRAIRAAVVRAMVAAHPYEEPAFDVLELATRPGSTGHGRVGRLAEPTTLRDFAQRVADVLPATATGIRVSGDLDAPVQRVAVVGGSGSSMFDAGVAQRVDVFVTSDVKHHPASELREAAEHRAAAGAPARPAVIDTAHFASEWPWLPVAARTLADDATARQETLETFVSHLSTDPWTARFDPRT</sequence>
<dbReference type="Proteomes" id="UP000198520">
    <property type="component" value="Unassembled WGS sequence"/>
</dbReference>
<dbReference type="RefSeq" id="WP_093376751.1">
    <property type="nucleotide sequence ID" value="NZ_BNAN01000002.1"/>
</dbReference>
<evidence type="ECO:0000256" key="5">
    <source>
        <dbReference type="PIRNR" id="PIRNR037489"/>
    </source>
</evidence>
<evidence type="ECO:0000256" key="4">
    <source>
        <dbReference type="ARBA" id="ARBA00022723"/>
    </source>
</evidence>
<evidence type="ECO:0000256" key="3">
    <source>
        <dbReference type="ARBA" id="ARBA00022112"/>
    </source>
</evidence>
<dbReference type="InterPro" id="IPR036069">
    <property type="entry name" value="DUF34/NIF3_sf"/>
</dbReference>
<dbReference type="OrthoDB" id="9795763at2"/>
<gene>
    <name evidence="7" type="ORF">SAMN04488035_1506</name>
</gene>
<evidence type="ECO:0000313" key="8">
    <source>
        <dbReference type="Proteomes" id="UP000198520"/>
    </source>
</evidence>
<comment type="subunit">
    <text evidence="2">Homohexamer.</text>
</comment>
<feature type="binding site" evidence="6">
    <location>
        <position position="66"/>
    </location>
    <ligand>
        <name>a divalent metal cation</name>
        <dbReference type="ChEBI" id="CHEBI:60240"/>
        <label>1</label>
    </ligand>
</feature>
<dbReference type="STRING" id="285351.SAMN04488035_1506"/>
<feature type="binding site" evidence="6">
    <location>
        <position position="105"/>
    </location>
    <ligand>
        <name>a divalent metal cation</name>
        <dbReference type="ChEBI" id="CHEBI:60240"/>
        <label>1</label>
    </ligand>
</feature>
<keyword evidence="8" id="KW-1185">Reference proteome</keyword>
<dbReference type="InterPro" id="IPR015867">
    <property type="entry name" value="N-reg_PII/ATP_PRibTrfase_C"/>
</dbReference>
<comment type="similarity">
    <text evidence="1 5">Belongs to the GTP cyclohydrolase I type 2/NIF3 family.</text>
</comment>
<name>A0A1I2FUX1_9MICO</name>
<feature type="binding site" evidence="6">
    <location>
        <position position="348"/>
    </location>
    <ligand>
        <name>a divalent metal cation</name>
        <dbReference type="ChEBI" id="CHEBI:60240"/>
        <label>1</label>
    </ligand>
</feature>
<dbReference type="EMBL" id="FONZ01000002">
    <property type="protein sequence ID" value="SFF08470.1"/>
    <property type="molecule type" value="Genomic_DNA"/>
</dbReference>
<dbReference type="InterPro" id="IPR017221">
    <property type="entry name" value="DUF34/NIF3_bac"/>
</dbReference>
<reference evidence="8" key="1">
    <citation type="submission" date="2016-10" db="EMBL/GenBank/DDBJ databases">
        <authorList>
            <person name="Varghese N."/>
            <person name="Submissions S."/>
        </authorList>
    </citation>
    <scope>NUCLEOTIDE SEQUENCE [LARGE SCALE GENOMIC DNA]</scope>
    <source>
        <strain evidence="8">DSM 19083</strain>
    </source>
</reference>